<keyword evidence="3" id="KW-0411">Iron-sulfur</keyword>
<dbReference type="InterPro" id="IPR009010">
    <property type="entry name" value="Asp_de-COase-like_dom_sf"/>
</dbReference>
<dbReference type="GO" id="GO:0043546">
    <property type="term" value="F:molybdopterin cofactor binding"/>
    <property type="evidence" value="ECO:0007669"/>
    <property type="project" value="InterPro"/>
</dbReference>
<dbReference type="AlphaFoldDB" id="B3EPM6"/>
<dbReference type="GO" id="GO:0022904">
    <property type="term" value="P:respiratory electron transport chain"/>
    <property type="evidence" value="ECO:0007669"/>
    <property type="project" value="TreeGrafter"/>
</dbReference>
<dbReference type="GO" id="GO:0003954">
    <property type="term" value="F:NADH dehydrogenase activity"/>
    <property type="evidence" value="ECO:0007669"/>
    <property type="project" value="TreeGrafter"/>
</dbReference>
<dbReference type="GO" id="GO:0046872">
    <property type="term" value="F:metal ion binding"/>
    <property type="evidence" value="ECO:0007669"/>
    <property type="project" value="UniProtKB-KW"/>
</dbReference>
<evidence type="ECO:0000259" key="4">
    <source>
        <dbReference type="Pfam" id="PF00384"/>
    </source>
</evidence>
<dbReference type="EMBL" id="CP001101">
    <property type="protein sequence ID" value="ACE05266.1"/>
    <property type="molecule type" value="Genomic_DNA"/>
</dbReference>
<dbReference type="Gene3D" id="2.40.40.20">
    <property type="match status" value="1"/>
</dbReference>
<dbReference type="GO" id="GO:0051536">
    <property type="term" value="F:iron-sulfur cluster binding"/>
    <property type="evidence" value="ECO:0007669"/>
    <property type="project" value="UniProtKB-KW"/>
</dbReference>
<name>B3EPM6_CHLPB</name>
<feature type="domain" description="Molybdopterin oxidoreductase" evidence="4">
    <location>
        <begin position="121"/>
        <end position="589"/>
    </location>
</feature>
<dbReference type="SUPFAM" id="SSF53706">
    <property type="entry name" value="Formate dehydrogenase/DMSO reductase, domains 1-3"/>
    <property type="match status" value="1"/>
</dbReference>
<evidence type="ECO:0000313" key="7">
    <source>
        <dbReference type="EMBL" id="ACE05266.1"/>
    </source>
</evidence>
<dbReference type="Pfam" id="PF01568">
    <property type="entry name" value="Molydop_binding"/>
    <property type="match status" value="1"/>
</dbReference>
<dbReference type="Gene3D" id="3.40.50.740">
    <property type="match status" value="1"/>
</dbReference>
<dbReference type="STRING" id="331678.Cphamn1_2365"/>
<dbReference type="InterPro" id="IPR006657">
    <property type="entry name" value="MoPterin_dinucl-bd_dom"/>
</dbReference>
<sequence>MSLFDRKDTLPIPPKDAEKYTTVCQYCSAGCGYNVYVWPENNNGSAKSNAFNEDLSKQGQVMSGFSYTETMHNVITRNNGKKYHLAIIPAKESRINKGDYSIRGGTNALTAYNENGYTKKRLKDPLIRRDNGFVAITWDDAVEIIASLVKASMDSYGSDSIAMKFYDHGSSGMGFEDNWAAGKLFLSGIKTQYLSIHNRPAYNSETWGIRERGMHELNYDVDDARLADTIVLWGANAYESGTILYTEHIMPNLQGGSIDEKESAFEAGEPAEEGRIIIVDPRKNATVTISQDIDPDRVLHIRPNLGTDWILANAIARIVWENKWYDNDYLQKRTDMKTFEEYKVKSLQTGKPLSAVLSEAEQITGVSRNDMEKAASWIASPKEGNFKRRTLTIFEKGIIWNMKNYDQVAAIAQLNVLSHNVGRPGTGCGRLGGHQEGYVRPPAPTPGSIYAGGPPKNVDKYLTGGGGKMFWVGGTDPYLGTPNSQFFKKSIKKRSTELLDYLDNGGVPSSPAEYSAKVLEAFEQTGGLFMIVQDIYMTHTAQDAMMILPAAGWGEAVDTSINCHSRLLRIYDKFMDAPGEALPDWKILALVGIKLKKLYEAEGNTEMAERFSGMEWQNDAEVFAAGAEEFGDNKVSEKEEAGLSPECYKGVTHDMLRKLGNEGIQTPVRQDPATGKLVGTKRRYKYSFATKDGLFKWYGTDPWTGYPKEVAKYLDNPKYPFWFTTGRSQQVWQTMYHDRRIPEKYLSLPLPYVEIHPDDAAKLDTTSGDMVEVYNEEGTSVALVYVNDSPKPGLVFGIMCHAKGTMNNLISSYTDPKTTIPWYKGTKVGIRKYAGKPDDAIKTASLLPNNDVT</sequence>
<dbReference type="Pfam" id="PF00384">
    <property type="entry name" value="Molybdopterin"/>
    <property type="match status" value="1"/>
</dbReference>
<dbReference type="Pfam" id="PF18465">
    <property type="entry name" value="Rieske_3"/>
    <property type="match status" value="1"/>
</dbReference>
<dbReference type="OrthoDB" id="9792592at2"/>
<keyword evidence="1" id="KW-0479">Metal-binding</keyword>
<evidence type="ECO:0000259" key="6">
    <source>
        <dbReference type="Pfam" id="PF18465"/>
    </source>
</evidence>
<dbReference type="KEGG" id="cpb:Cphamn1_2365"/>
<feature type="domain" description="Molybdopterin dinucleotide-binding" evidence="5">
    <location>
        <begin position="721"/>
        <end position="826"/>
    </location>
</feature>
<dbReference type="InterPro" id="IPR041632">
    <property type="entry name" value="AioA/IdrA_3Fe-4S"/>
</dbReference>
<organism evidence="7">
    <name type="scientific">Chlorobium phaeobacteroides (strain BS1)</name>
    <dbReference type="NCBI Taxonomy" id="331678"/>
    <lineage>
        <taxon>Bacteria</taxon>
        <taxon>Pseudomonadati</taxon>
        <taxon>Chlorobiota</taxon>
        <taxon>Chlorobiia</taxon>
        <taxon>Chlorobiales</taxon>
        <taxon>Chlorobiaceae</taxon>
        <taxon>Chlorobium/Pelodictyon group</taxon>
        <taxon>Chlorobium</taxon>
    </lineage>
</organism>
<dbReference type="InterPro" id="IPR050123">
    <property type="entry name" value="Prok_molybdopt-oxidoreductase"/>
</dbReference>
<proteinExistence type="predicted"/>
<dbReference type="Gene3D" id="3.40.228.10">
    <property type="entry name" value="Dimethylsulfoxide Reductase, domain 2"/>
    <property type="match status" value="1"/>
</dbReference>
<dbReference type="HOGENOM" id="CLU_328691_0_0_10"/>
<evidence type="ECO:0000256" key="2">
    <source>
        <dbReference type="ARBA" id="ARBA00023004"/>
    </source>
</evidence>
<evidence type="ECO:0000259" key="5">
    <source>
        <dbReference type="Pfam" id="PF01568"/>
    </source>
</evidence>
<keyword evidence="2" id="KW-0408">Iron</keyword>
<accession>B3EPM6</accession>
<dbReference type="GO" id="GO:0016020">
    <property type="term" value="C:membrane"/>
    <property type="evidence" value="ECO:0007669"/>
    <property type="project" value="TreeGrafter"/>
</dbReference>
<dbReference type="InterPro" id="IPR014066">
    <property type="entry name" value="AioA/IdrA_lsu"/>
</dbReference>
<evidence type="ECO:0000256" key="3">
    <source>
        <dbReference type="ARBA" id="ARBA00023014"/>
    </source>
</evidence>
<feature type="domain" description="Arsenite oxidase subunit AioA/Iodate reductase subunit IdrA 3Fe-4S cluster" evidence="6">
    <location>
        <begin position="24"/>
        <end position="117"/>
    </location>
</feature>
<reference evidence="7" key="1">
    <citation type="submission" date="2008-06" db="EMBL/GenBank/DDBJ databases">
        <title>Complete sequence of Chlorobium phaeobacteroides BS1.</title>
        <authorList>
            <consortium name="US DOE Joint Genome Institute"/>
            <person name="Lucas S."/>
            <person name="Copeland A."/>
            <person name="Lapidus A."/>
            <person name="Glavina del Rio T."/>
            <person name="Dalin E."/>
            <person name="Tice H."/>
            <person name="Bruce D."/>
            <person name="Goodwin L."/>
            <person name="Pitluck S."/>
            <person name="Schmutz J."/>
            <person name="Larimer F."/>
            <person name="Land M."/>
            <person name="Hauser L."/>
            <person name="Kyrpides N."/>
            <person name="Ovchinnikova G."/>
            <person name="Li T."/>
            <person name="Liu Z."/>
            <person name="Zhao F."/>
            <person name="Overmann J."/>
            <person name="Bryant D.A."/>
            <person name="Richardson P."/>
        </authorList>
    </citation>
    <scope>NUCLEOTIDE SEQUENCE [LARGE SCALE GENOMIC DNA]</scope>
    <source>
        <strain evidence="7">BS1</strain>
    </source>
</reference>
<dbReference type="PANTHER" id="PTHR43105">
    <property type="entry name" value="RESPIRATORY NITRATE REDUCTASE"/>
    <property type="match status" value="1"/>
</dbReference>
<dbReference type="eggNOG" id="COG0243">
    <property type="taxonomic scope" value="Bacteria"/>
</dbReference>
<protein>
    <submittedName>
        <fullName evidence="7">Arsenite oxidase, large subunit</fullName>
    </submittedName>
</protein>
<dbReference type="PANTHER" id="PTHR43105:SF10">
    <property type="entry name" value="NADH-QUINONE OXIDOREDUCTASE SUBUNIT G"/>
    <property type="match status" value="1"/>
</dbReference>
<dbReference type="Gene3D" id="3.30.200.200">
    <property type="match status" value="1"/>
</dbReference>
<dbReference type="SUPFAM" id="SSF50692">
    <property type="entry name" value="ADC-like"/>
    <property type="match status" value="1"/>
</dbReference>
<evidence type="ECO:0000256" key="1">
    <source>
        <dbReference type="ARBA" id="ARBA00022723"/>
    </source>
</evidence>
<dbReference type="InterPro" id="IPR006656">
    <property type="entry name" value="Mopterin_OxRdtase"/>
</dbReference>
<dbReference type="NCBIfam" id="TIGR02693">
    <property type="entry name" value="arsenite_ox_L"/>
    <property type="match status" value="1"/>
</dbReference>
<gene>
    <name evidence="7" type="ordered locus">Cphamn1_2365</name>
</gene>